<keyword evidence="3" id="KW-0808">Transferase</keyword>
<keyword evidence="1" id="KW-0812">Transmembrane</keyword>
<dbReference type="AlphaFoldDB" id="A0A832YRL5"/>
<protein>
    <submittedName>
        <fullName evidence="3">Class I SAM-dependent methyltransferase</fullName>
    </submittedName>
</protein>
<feature type="domain" description="Methyltransferase type 11" evidence="2">
    <location>
        <begin position="46"/>
        <end position="134"/>
    </location>
</feature>
<reference evidence="3" key="1">
    <citation type="journal article" date="2020" name="ISME J.">
        <title>Gammaproteobacteria mediating utilization of methyl-, sulfur- and petroleum organic compounds in deep ocean hydrothermal plumes.</title>
        <authorList>
            <person name="Zhou Z."/>
            <person name="Liu Y."/>
            <person name="Pan J."/>
            <person name="Cron B.R."/>
            <person name="Toner B.M."/>
            <person name="Anantharaman K."/>
            <person name="Breier J.A."/>
            <person name="Dick G.J."/>
            <person name="Li M."/>
        </authorList>
    </citation>
    <scope>NUCLEOTIDE SEQUENCE</scope>
    <source>
        <strain evidence="3">SZUA-1385</strain>
    </source>
</reference>
<evidence type="ECO:0000256" key="1">
    <source>
        <dbReference type="SAM" id="Phobius"/>
    </source>
</evidence>
<dbReference type="InterPro" id="IPR050508">
    <property type="entry name" value="Methyltransf_Superfamily"/>
</dbReference>
<feature type="transmembrane region" description="Helical" evidence="1">
    <location>
        <begin position="130"/>
        <end position="149"/>
    </location>
</feature>
<evidence type="ECO:0000313" key="3">
    <source>
        <dbReference type="EMBL" id="HIP16800.1"/>
    </source>
</evidence>
<keyword evidence="1" id="KW-1133">Transmembrane helix</keyword>
<dbReference type="Gene3D" id="3.40.50.150">
    <property type="entry name" value="Vaccinia Virus protein VP39"/>
    <property type="match status" value="1"/>
</dbReference>
<sequence length="236" mass="27453">MKKLIEYYNTLAREYDKIYKNKSIEYMRIIEQEILNSEVKKNYLILDIGCGTGEQLNYLRDYNILGLDISLEMAKRAKNKTGKFLFVGNAEYLPFKNKSFNCVISLFGALNHVQINRAFKEVRRVLTKNGVFIFSIANVYNLGWIIGSLKKRGLTKTKRAIEHKKGDIVKYVGGNRIKVNTKFYSIRDIENILKKYNFYIKYTFGTNITNSPLDRVIYKTFLKNFGAYIGAVAIRK</sequence>
<organism evidence="3 4">
    <name type="scientific">Methanothermococcus okinawensis</name>
    <dbReference type="NCBI Taxonomy" id="155863"/>
    <lineage>
        <taxon>Archaea</taxon>
        <taxon>Methanobacteriati</taxon>
        <taxon>Methanobacteriota</taxon>
        <taxon>Methanomada group</taxon>
        <taxon>Methanococci</taxon>
        <taxon>Methanococcales</taxon>
        <taxon>Methanococcaceae</taxon>
        <taxon>Methanothermococcus</taxon>
    </lineage>
</organism>
<gene>
    <name evidence="3" type="ORF">EYG76_00650</name>
</gene>
<keyword evidence="3" id="KW-0489">Methyltransferase</keyword>
<proteinExistence type="predicted"/>
<dbReference type="InterPro" id="IPR013216">
    <property type="entry name" value="Methyltransf_11"/>
</dbReference>
<accession>A0A832YRL5</accession>
<dbReference type="InterPro" id="IPR029063">
    <property type="entry name" value="SAM-dependent_MTases_sf"/>
</dbReference>
<evidence type="ECO:0000259" key="2">
    <source>
        <dbReference type="Pfam" id="PF08241"/>
    </source>
</evidence>
<evidence type="ECO:0000313" key="4">
    <source>
        <dbReference type="Proteomes" id="UP000605144"/>
    </source>
</evidence>
<keyword evidence="1" id="KW-0472">Membrane</keyword>
<name>A0A832YRL5_9EURY</name>
<dbReference type="PANTHER" id="PTHR42912">
    <property type="entry name" value="METHYLTRANSFERASE"/>
    <property type="match status" value="1"/>
</dbReference>
<dbReference type="SUPFAM" id="SSF53335">
    <property type="entry name" value="S-adenosyl-L-methionine-dependent methyltransferases"/>
    <property type="match status" value="1"/>
</dbReference>
<dbReference type="GO" id="GO:0032259">
    <property type="term" value="P:methylation"/>
    <property type="evidence" value="ECO:0007669"/>
    <property type="project" value="UniProtKB-KW"/>
</dbReference>
<comment type="caution">
    <text evidence="3">The sequence shown here is derived from an EMBL/GenBank/DDBJ whole genome shotgun (WGS) entry which is preliminary data.</text>
</comment>
<dbReference type="GO" id="GO:0008757">
    <property type="term" value="F:S-adenosylmethionine-dependent methyltransferase activity"/>
    <property type="evidence" value="ECO:0007669"/>
    <property type="project" value="InterPro"/>
</dbReference>
<dbReference type="EMBL" id="DQSV01000012">
    <property type="protein sequence ID" value="HIP16800.1"/>
    <property type="molecule type" value="Genomic_DNA"/>
</dbReference>
<dbReference type="Proteomes" id="UP000605144">
    <property type="component" value="Unassembled WGS sequence"/>
</dbReference>
<dbReference type="CDD" id="cd02440">
    <property type="entry name" value="AdoMet_MTases"/>
    <property type="match status" value="1"/>
</dbReference>
<dbReference type="Pfam" id="PF08241">
    <property type="entry name" value="Methyltransf_11"/>
    <property type="match status" value="1"/>
</dbReference>